<dbReference type="GeneID" id="80880337"/>
<comment type="caution">
    <text evidence="2">The sequence shown here is derived from an EMBL/GenBank/DDBJ whole genome shotgun (WGS) entry which is preliminary data.</text>
</comment>
<accession>A0AAD7QPL7</accession>
<sequence>MLLSQSRSAIVVLALGLVRNIVCAPCTSDDITNMDVIGCDCPSQFPPATSLTCTGPSQLCTQTCGNPQMTIQSRAMLTQCGQGCITANSNCNGCYLWFHSLCSCIRDLQHGSTTTGCMSSGNLNPGHPDQPVWMLLNARDLITTTQQLPGILQLNNARDPDGGWRLGQQTYDRARGSLAMNSVATRSEEQVHIHVCDIPASKIRDKLSSLWRGNYATVQSVPLTTAEGFKPGSEMSCRVSLNNGAVIDMARDIDRYLGGLVTPQSCAAYYVGAGVITDANDYTWACVTTGTRSAEELFCHT</sequence>
<evidence type="ECO:0000313" key="2">
    <source>
        <dbReference type="EMBL" id="KAJ8098941.1"/>
    </source>
</evidence>
<dbReference type="EMBL" id="JARPMG010000008">
    <property type="protein sequence ID" value="KAJ8098941.1"/>
    <property type="molecule type" value="Genomic_DNA"/>
</dbReference>
<feature type="signal peptide" evidence="1">
    <location>
        <begin position="1"/>
        <end position="23"/>
    </location>
</feature>
<organism evidence="2 3">
    <name type="scientific">Lipomyces tetrasporus</name>
    <dbReference type="NCBI Taxonomy" id="54092"/>
    <lineage>
        <taxon>Eukaryota</taxon>
        <taxon>Fungi</taxon>
        <taxon>Dikarya</taxon>
        <taxon>Ascomycota</taxon>
        <taxon>Saccharomycotina</taxon>
        <taxon>Lipomycetes</taxon>
        <taxon>Lipomycetales</taxon>
        <taxon>Lipomycetaceae</taxon>
        <taxon>Lipomyces</taxon>
    </lineage>
</organism>
<keyword evidence="1" id="KW-0732">Signal</keyword>
<gene>
    <name evidence="2" type="ORF">POJ06DRAFT_199891</name>
</gene>
<protein>
    <submittedName>
        <fullName evidence="2">Uncharacterized protein</fullName>
    </submittedName>
</protein>
<evidence type="ECO:0000256" key="1">
    <source>
        <dbReference type="SAM" id="SignalP"/>
    </source>
</evidence>
<dbReference type="RefSeq" id="XP_056042391.1">
    <property type="nucleotide sequence ID" value="XM_056185171.1"/>
</dbReference>
<name>A0AAD7QPL7_9ASCO</name>
<evidence type="ECO:0000313" key="3">
    <source>
        <dbReference type="Proteomes" id="UP001217417"/>
    </source>
</evidence>
<dbReference type="Proteomes" id="UP001217417">
    <property type="component" value="Unassembled WGS sequence"/>
</dbReference>
<keyword evidence="3" id="KW-1185">Reference proteome</keyword>
<reference evidence="2" key="1">
    <citation type="submission" date="2023-03" db="EMBL/GenBank/DDBJ databases">
        <title>Near-Complete genome sequence of Lipomyces tetrasporous NRRL Y-64009, an oleaginous yeast capable of growing on lignocellulosic hydrolysates.</title>
        <authorList>
            <consortium name="Lawrence Berkeley National Laboratory"/>
            <person name="Jagtap S.S."/>
            <person name="Liu J.-J."/>
            <person name="Walukiewicz H.E."/>
            <person name="Pangilinan J."/>
            <person name="Lipzen A."/>
            <person name="Ahrendt S."/>
            <person name="Koriabine M."/>
            <person name="Cobaugh K."/>
            <person name="Salamov A."/>
            <person name="Yoshinaga Y."/>
            <person name="Ng V."/>
            <person name="Daum C."/>
            <person name="Grigoriev I.V."/>
            <person name="Slininger P.J."/>
            <person name="Dien B.S."/>
            <person name="Jin Y.-S."/>
            <person name="Rao C.V."/>
        </authorList>
    </citation>
    <scope>NUCLEOTIDE SEQUENCE</scope>
    <source>
        <strain evidence="2">NRRL Y-64009</strain>
    </source>
</reference>
<proteinExistence type="predicted"/>
<dbReference type="AlphaFoldDB" id="A0AAD7QPL7"/>
<feature type="chain" id="PRO_5042179563" evidence="1">
    <location>
        <begin position="24"/>
        <end position="301"/>
    </location>
</feature>